<evidence type="ECO:0000313" key="4">
    <source>
        <dbReference type="EMBL" id="MCP9292556.1"/>
    </source>
</evidence>
<gene>
    <name evidence="4" type="ORF">NM125_13290</name>
</gene>
<evidence type="ECO:0000256" key="2">
    <source>
        <dbReference type="ARBA" id="ARBA00023315"/>
    </source>
</evidence>
<dbReference type="PANTHER" id="PTHR43072">
    <property type="entry name" value="N-ACETYLTRANSFERASE"/>
    <property type="match status" value="1"/>
</dbReference>
<dbReference type="PANTHER" id="PTHR43072:SF23">
    <property type="entry name" value="UPF0039 PROTEIN C11D3.02C"/>
    <property type="match status" value="1"/>
</dbReference>
<evidence type="ECO:0000313" key="5">
    <source>
        <dbReference type="Proteomes" id="UP001139125"/>
    </source>
</evidence>
<dbReference type="NCBIfam" id="NF040504">
    <property type="entry name" value="resist_ArsN1b"/>
    <property type="match status" value="1"/>
</dbReference>
<feature type="domain" description="N-acetyltransferase" evidence="3">
    <location>
        <begin position="1"/>
        <end position="162"/>
    </location>
</feature>
<dbReference type="Proteomes" id="UP001139125">
    <property type="component" value="Unassembled WGS sequence"/>
</dbReference>
<protein>
    <submittedName>
        <fullName evidence="4">GNAT family N-acetyltransferase</fullName>
    </submittedName>
</protein>
<comment type="caution">
    <text evidence="4">The sequence shown here is derived from an EMBL/GenBank/DDBJ whole genome shotgun (WGS) entry which is preliminary data.</text>
</comment>
<dbReference type="GO" id="GO:0016747">
    <property type="term" value="F:acyltransferase activity, transferring groups other than amino-acyl groups"/>
    <property type="evidence" value="ECO:0007669"/>
    <property type="project" value="InterPro"/>
</dbReference>
<sequence>MMIRPVQPKDIPDIKNIYNYYIRETSVTFEEAEITENDIQSRIQKVESAGLPWLVAEYQNEIAGYAYATKWKERSAYRHSVEISVYVDHNRHGNGWGTKLYQALFTELQKKDIHLAIAGITLPNDASIALHEKFGMEKVAHFKEIGFKFGQWLDVGYWQKRL</sequence>
<dbReference type="Pfam" id="PF13420">
    <property type="entry name" value="Acetyltransf_4"/>
    <property type="match status" value="1"/>
</dbReference>
<dbReference type="CDD" id="cd04301">
    <property type="entry name" value="NAT_SF"/>
    <property type="match status" value="1"/>
</dbReference>
<keyword evidence="1" id="KW-0808">Transferase</keyword>
<name>A0A9X2RF91_9BACT</name>
<dbReference type="EMBL" id="JANDBC010000003">
    <property type="protein sequence ID" value="MCP9292556.1"/>
    <property type="molecule type" value="Genomic_DNA"/>
</dbReference>
<dbReference type="SUPFAM" id="SSF55729">
    <property type="entry name" value="Acyl-CoA N-acyltransferases (Nat)"/>
    <property type="match status" value="1"/>
</dbReference>
<dbReference type="RefSeq" id="WP_255135449.1">
    <property type="nucleotide sequence ID" value="NZ_JANDBC010000003.1"/>
</dbReference>
<dbReference type="InterPro" id="IPR016181">
    <property type="entry name" value="Acyl_CoA_acyltransferase"/>
</dbReference>
<proteinExistence type="predicted"/>
<dbReference type="InterPro" id="IPR000182">
    <property type="entry name" value="GNAT_dom"/>
</dbReference>
<evidence type="ECO:0000256" key="1">
    <source>
        <dbReference type="ARBA" id="ARBA00022679"/>
    </source>
</evidence>
<keyword evidence="2" id="KW-0012">Acyltransferase</keyword>
<accession>A0A9X2RF91</accession>
<dbReference type="AlphaFoldDB" id="A0A9X2RF91"/>
<organism evidence="4 5">
    <name type="scientific">Gracilimonas sediminicola</name>
    <dbReference type="NCBI Taxonomy" id="2952158"/>
    <lineage>
        <taxon>Bacteria</taxon>
        <taxon>Pseudomonadati</taxon>
        <taxon>Balneolota</taxon>
        <taxon>Balneolia</taxon>
        <taxon>Balneolales</taxon>
        <taxon>Balneolaceae</taxon>
        <taxon>Gracilimonas</taxon>
    </lineage>
</organism>
<reference evidence="4" key="1">
    <citation type="submission" date="2022-06" db="EMBL/GenBank/DDBJ databases">
        <title>Gracilimonas sp. CAU 1638 isolated from sea sediment.</title>
        <authorList>
            <person name="Kim W."/>
        </authorList>
    </citation>
    <scope>NUCLEOTIDE SEQUENCE</scope>
    <source>
        <strain evidence="4">CAU 1638</strain>
    </source>
</reference>
<keyword evidence="5" id="KW-1185">Reference proteome</keyword>
<dbReference type="PROSITE" id="PS51186">
    <property type="entry name" value="GNAT"/>
    <property type="match status" value="1"/>
</dbReference>
<evidence type="ECO:0000259" key="3">
    <source>
        <dbReference type="PROSITE" id="PS51186"/>
    </source>
</evidence>
<dbReference type="Gene3D" id="3.40.630.30">
    <property type="match status" value="1"/>
</dbReference>